<dbReference type="GO" id="GO:0016740">
    <property type="term" value="F:transferase activity"/>
    <property type="evidence" value="ECO:0007669"/>
    <property type="project" value="UniProtKB-KW"/>
</dbReference>
<dbReference type="OrthoDB" id="9808735at2"/>
<evidence type="ECO:0000313" key="3">
    <source>
        <dbReference type="EMBL" id="OBS09397.1"/>
    </source>
</evidence>
<keyword evidence="4" id="KW-1185">Reference proteome</keyword>
<dbReference type="InterPro" id="IPR001763">
    <property type="entry name" value="Rhodanese-like_dom"/>
</dbReference>
<evidence type="ECO:0000256" key="1">
    <source>
        <dbReference type="SAM" id="Phobius"/>
    </source>
</evidence>
<keyword evidence="1" id="KW-1133">Transmembrane helix</keyword>
<dbReference type="PROSITE" id="PS50206">
    <property type="entry name" value="RHODANESE_3"/>
    <property type="match status" value="1"/>
</dbReference>
<dbReference type="Pfam" id="PF00581">
    <property type="entry name" value="Rhodanese"/>
    <property type="match status" value="1"/>
</dbReference>
<keyword evidence="1" id="KW-0812">Transmembrane</keyword>
<dbReference type="EMBL" id="JQSG02000003">
    <property type="protein sequence ID" value="OBS09397.1"/>
    <property type="molecule type" value="Genomic_DNA"/>
</dbReference>
<accession>A0A1A6C4A5</accession>
<keyword evidence="1" id="KW-0472">Membrane</keyword>
<dbReference type="InterPro" id="IPR036873">
    <property type="entry name" value="Rhodanese-like_dom_sf"/>
</dbReference>
<gene>
    <name evidence="3" type="ORF">Thpro_021725</name>
</gene>
<organism evidence="3 4">
    <name type="scientific">Acidihalobacter prosperus</name>
    <dbReference type="NCBI Taxonomy" id="160660"/>
    <lineage>
        <taxon>Bacteria</taxon>
        <taxon>Pseudomonadati</taxon>
        <taxon>Pseudomonadota</taxon>
        <taxon>Gammaproteobacteria</taxon>
        <taxon>Chromatiales</taxon>
        <taxon>Ectothiorhodospiraceae</taxon>
        <taxon>Acidihalobacter</taxon>
    </lineage>
</organism>
<feature type="domain" description="Rhodanese" evidence="2">
    <location>
        <begin position="50"/>
        <end position="140"/>
    </location>
</feature>
<dbReference type="AlphaFoldDB" id="A0A1A6C4A5"/>
<dbReference type="Proteomes" id="UP000029273">
    <property type="component" value="Unassembled WGS sequence"/>
</dbReference>
<proteinExistence type="predicted"/>
<dbReference type="PANTHER" id="PTHR43031">
    <property type="entry name" value="FAD-DEPENDENT OXIDOREDUCTASE"/>
    <property type="match status" value="1"/>
</dbReference>
<reference evidence="3 4" key="1">
    <citation type="journal article" date="2014" name="Genome Announc.">
        <title>Draft Genome Sequence of the Iron-Oxidizing, Acidophilic, and Halotolerant 'Thiobacillus prosperus' Type Strain DSM 5130.</title>
        <authorList>
            <person name="Ossandon F.J."/>
            <person name="Cardenas J.P."/>
            <person name="Corbett M."/>
            <person name="Quatrini R."/>
            <person name="Holmes D.S."/>
            <person name="Watkin E."/>
        </authorList>
    </citation>
    <scope>NUCLEOTIDE SEQUENCE [LARGE SCALE GENOMIC DNA]</scope>
    <source>
        <strain evidence="3 4">DSM 5130</strain>
    </source>
</reference>
<evidence type="ECO:0000313" key="4">
    <source>
        <dbReference type="Proteomes" id="UP000029273"/>
    </source>
</evidence>
<dbReference type="STRING" id="160660.BJI67_01145"/>
<dbReference type="SMART" id="SM00450">
    <property type="entry name" value="RHOD"/>
    <property type="match status" value="1"/>
</dbReference>
<dbReference type="Gene3D" id="3.40.250.10">
    <property type="entry name" value="Rhodanese-like domain"/>
    <property type="match status" value="1"/>
</dbReference>
<dbReference type="InterPro" id="IPR050229">
    <property type="entry name" value="GlpE_sulfurtransferase"/>
</dbReference>
<name>A0A1A6C4A5_9GAMM</name>
<feature type="transmembrane region" description="Helical" evidence="1">
    <location>
        <begin position="12"/>
        <end position="30"/>
    </location>
</feature>
<evidence type="ECO:0000259" key="2">
    <source>
        <dbReference type="PROSITE" id="PS50206"/>
    </source>
</evidence>
<dbReference type="RefSeq" id="WP_065089504.1">
    <property type="nucleotide sequence ID" value="NZ_JQSG02000003.1"/>
</dbReference>
<dbReference type="PANTHER" id="PTHR43031:SF18">
    <property type="entry name" value="RHODANESE-RELATED SULFURTRANSFERASES"/>
    <property type="match status" value="1"/>
</dbReference>
<sequence length="141" mass="15952">MQAYLQFVANNPIPFVALVFNVAMIVWVEFSRMTSGVKHLSAGEVVRLMNSDDAIVLDVRDDNEVREGMIGKPKHIPLSSLAKRLVELEKHRDKTVIAYCRSGNRSSQACRMLRKAGFEKVVNLRGGMLAWRDANLPVRKR</sequence>
<dbReference type="CDD" id="cd00158">
    <property type="entry name" value="RHOD"/>
    <property type="match status" value="1"/>
</dbReference>
<comment type="caution">
    <text evidence="3">The sequence shown here is derived from an EMBL/GenBank/DDBJ whole genome shotgun (WGS) entry which is preliminary data.</text>
</comment>
<dbReference type="SUPFAM" id="SSF52821">
    <property type="entry name" value="Rhodanese/Cell cycle control phosphatase"/>
    <property type="match status" value="1"/>
</dbReference>
<protein>
    <submittedName>
        <fullName evidence="3">Rhodanese-related sulfurtransferase</fullName>
    </submittedName>
</protein>